<reference evidence="1 2" key="1">
    <citation type="submission" date="2020-03" db="EMBL/GenBank/DDBJ databases">
        <title>Draft Genome Sequence of Cudoniella acicularis.</title>
        <authorList>
            <person name="Buettner E."/>
            <person name="Kellner H."/>
        </authorList>
    </citation>
    <scope>NUCLEOTIDE SEQUENCE [LARGE SCALE GENOMIC DNA]</scope>
    <source>
        <strain evidence="1 2">DSM 108380</strain>
    </source>
</reference>
<dbReference type="InterPro" id="IPR024747">
    <property type="entry name" value="Pyridox_Oxase-rel"/>
</dbReference>
<protein>
    <recommendedName>
        <fullName evidence="3">Flavin-nucleotide-binding protein</fullName>
    </recommendedName>
</protein>
<organism evidence="1 2">
    <name type="scientific">Cudoniella acicularis</name>
    <dbReference type="NCBI Taxonomy" id="354080"/>
    <lineage>
        <taxon>Eukaryota</taxon>
        <taxon>Fungi</taxon>
        <taxon>Dikarya</taxon>
        <taxon>Ascomycota</taxon>
        <taxon>Pezizomycotina</taxon>
        <taxon>Leotiomycetes</taxon>
        <taxon>Helotiales</taxon>
        <taxon>Tricladiaceae</taxon>
        <taxon>Cudoniella</taxon>
    </lineage>
</organism>
<name>A0A8H4RF82_9HELO</name>
<evidence type="ECO:0008006" key="3">
    <source>
        <dbReference type="Google" id="ProtNLM"/>
    </source>
</evidence>
<dbReference type="Gene3D" id="2.30.110.10">
    <property type="entry name" value="Electron Transport, Fmn-binding Protein, Chain A"/>
    <property type="match status" value="1"/>
</dbReference>
<evidence type="ECO:0000313" key="2">
    <source>
        <dbReference type="Proteomes" id="UP000566819"/>
    </source>
</evidence>
<dbReference type="PANTHER" id="PTHR34071:SF2">
    <property type="entry name" value="FLAVIN-NUCLEOTIDE-BINDING PROTEIN"/>
    <property type="match status" value="1"/>
</dbReference>
<dbReference type="Pfam" id="PF12900">
    <property type="entry name" value="Pyridox_ox_2"/>
    <property type="match status" value="1"/>
</dbReference>
<comment type="caution">
    <text evidence="1">The sequence shown here is derived from an EMBL/GenBank/DDBJ whole genome shotgun (WGS) entry which is preliminary data.</text>
</comment>
<dbReference type="SUPFAM" id="SSF50475">
    <property type="entry name" value="FMN-binding split barrel"/>
    <property type="match status" value="1"/>
</dbReference>
<dbReference type="EMBL" id="JAAMPI010000913">
    <property type="protein sequence ID" value="KAF4627775.1"/>
    <property type="molecule type" value="Genomic_DNA"/>
</dbReference>
<sequence length="286" mass="31461">MADSDASTYPKVVRNTIVRYKPRGAYDFATIHSIVNSAPVIHVSFSTPDESDPFPAVLPMLGFMGSFDNQNAPLSEPLDLYIHGYVSSRLMRLGKAPPGEEEGLPLTVAATHMDGLVLALTPNNHSYNYRSAILHGYATVVEELDEKMWAMEKITNNVLSDRWENSRVPPTKTEMTSTQILKVRIVDASAKIRSGPPGEDRADLKNEELRLKTWVGVVPTWTAYGEPVASADNKVAKVRSSTHLEDEIVGGGKTNIHQVPEYISGYIKKENEAGKKTAELAILGKK</sequence>
<evidence type="ECO:0000313" key="1">
    <source>
        <dbReference type="EMBL" id="KAF4627775.1"/>
    </source>
</evidence>
<accession>A0A8H4RF82</accession>
<dbReference type="PANTHER" id="PTHR34071">
    <property type="entry name" value="5-NITROIMIDAZOLE ANTIBIOTICS RESISTANCE PROTEIN, NIMA-FAMILY-RELATED PROTEIN-RELATED"/>
    <property type="match status" value="1"/>
</dbReference>
<dbReference type="Proteomes" id="UP000566819">
    <property type="component" value="Unassembled WGS sequence"/>
</dbReference>
<dbReference type="AlphaFoldDB" id="A0A8H4RF82"/>
<keyword evidence="2" id="KW-1185">Reference proteome</keyword>
<dbReference type="InterPro" id="IPR012349">
    <property type="entry name" value="Split_barrel_FMN-bd"/>
</dbReference>
<gene>
    <name evidence="1" type="ORF">G7Y89_g10384</name>
</gene>
<proteinExistence type="predicted"/>
<dbReference type="OrthoDB" id="444432at2759"/>